<feature type="transmembrane region" description="Helical" evidence="1">
    <location>
        <begin position="103"/>
        <end position="120"/>
    </location>
</feature>
<feature type="transmembrane region" description="Helical" evidence="1">
    <location>
        <begin position="37"/>
        <end position="56"/>
    </location>
</feature>
<name>A0ABT5HRL5_9CAUL</name>
<protein>
    <recommendedName>
        <fullName evidence="4">Amino acid permease</fullName>
    </recommendedName>
</protein>
<dbReference type="RefSeq" id="WP_272747182.1">
    <property type="nucleotide sequence ID" value="NZ_JAQQKX010000003.1"/>
</dbReference>
<evidence type="ECO:0000313" key="3">
    <source>
        <dbReference type="Proteomes" id="UP001214854"/>
    </source>
</evidence>
<proteinExistence type="predicted"/>
<organism evidence="2 3">
    <name type="scientific">Asticcacaulis aquaticus</name>
    <dbReference type="NCBI Taxonomy" id="2984212"/>
    <lineage>
        <taxon>Bacteria</taxon>
        <taxon>Pseudomonadati</taxon>
        <taxon>Pseudomonadota</taxon>
        <taxon>Alphaproteobacteria</taxon>
        <taxon>Caulobacterales</taxon>
        <taxon>Caulobacteraceae</taxon>
        <taxon>Asticcacaulis</taxon>
    </lineage>
</organism>
<feature type="transmembrane region" description="Helical" evidence="1">
    <location>
        <begin position="77"/>
        <end position="97"/>
    </location>
</feature>
<evidence type="ECO:0000313" key="2">
    <source>
        <dbReference type="EMBL" id="MDC7682699.1"/>
    </source>
</evidence>
<keyword evidence="1" id="KW-0472">Membrane</keyword>
<evidence type="ECO:0008006" key="4">
    <source>
        <dbReference type="Google" id="ProtNLM"/>
    </source>
</evidence>
<dbReference type="EMBL" id="JAQQKX010000003">
    <property type="protein sequence ID" value="MDC7682699.1"/>
    <property type="molecule type" value="Genomic_DNA"/>
</dbReference>
<accession>A0ABT5HRL5</accession>
<comment type="caution">
    <text evidence="2">The sequence shown here is derived from an EMBL/GenBank/DDBJ whole genome shotgun (WGS) entry which is preliminary data.</text>
</comment>
<keyword evidence="3" id="KW-1185">Reference proteome</keyword>
<dbReference type="Proteomes" id="UP001214854">
    <property type="component" value="Unassembled WGS sequence"/>
</dbReference>
<gene>
    <name evidence="2" type="ORF">PQU92_05390</name>
</gene>
<keyword evidence="1" id="KW-0812">Transmembrane</keyword>
<keyword evidence="1" id="KW-1133">Transmembrane helix</keyword>
<feature type="transmembrane region" description="Helical" evidence="1">
    <location>
        <begin position="7"/>
        <end position="25"/>
    </location>
</feature>
<reference evidence="2 3" key="1">
    <citation type="submission" date="2023-01" db="EMBL/GenBank/DDBJ databases">
        <title>Novel species of the genus Asticcacaulis isolated from rivers.</title>
        <authorList>
            <person name="Lu H."/>
        </authorList>
    </citation>
    <scope>NUCLEOTIDE SEQUENCE [LARGE SCALE GENOMIC DNA]</scope>
    <source>
        <strain evidence="2 3">BYS171W</strain>
    </source>
</reference>
<evidence type="ECO:0000256" key="1">
    <source>
        <dbReference type="SAM" id="Phobius"/>
    </source>
</evidence>
<sequence>MTYYRHTLLSGILNGVGLIIMLTAFMRPVLMHLGLTLPYYLSLVGLIPLLLSYRLAHKRTVTKLPESVVKAEGLSKFGYLFMICIAAIAVLAFFPVGQDAMKSAWTSAAVVLVYCIWTYGRYRYQQAYEVVVRKHEASTVF</sequence>